<name>A0AA46AKK4_9CLOT</name>
<feature type="chain" id="PRO_5041329335" evidence="3">
    <location>
        <begin position="23"/>
        <end position="370"/>
    </location>
</feature>
<dbReference type="Pfam" id="PF13343">
    <property type="entry name" value="SBP_bac_6"/>
    <property type="match status" value="1"/>
</dbReference>
<feature type="compositionally biased region" description="Acidic residues" evidence="2">
    <location>
        <begin position="30"/>
        <end position="49"/>
    </location>
</feature>
<comment type="caution">
    <text evidence="4">The sequence shown here is derived from an EMBL/GenBank/DDBJ whole genome shotgun (WGS) entry which is preliminary data.</text>
</comment>
<feature type="region of interest" description="Disordered" evidence="2">
    <location>
        <begin position="27"/>
        <end position="51"/>
    </location>
</feature>
<sequence length="370" mass="40998">MIRRQKWLLYTMILFLTVAVMAGCGGASEAPEEQEPEVNQEGPADEAGDREEAMTLEDRLVIYSTHGEEMLALIAEGFTEKTGVAVDFINLKGELADRVRAEKENPQADIMFGGPSSLYITMAEEGIFESLEPSWQSSIDPIFKDADGRWFGTMQTPVLIFYNEDALEGDQVPQSWAALADPEYEGMIVSRDNVSSSQRAVIVALLDYHQRNATFEEGVDYLKALDRNTKNYYGSGSLHFQSVGRNESPISYGVLSAVMDNRNNNDMPLAIVDAEEGAIVITDAIAAINNAPHPHAAAAFVEYAGSLEVQVLLANEYDRMPTLAEAIEAGPDWMKEPFKAMDVDWGNVAQHELEWLNLWDTEIRDAGKDM</sequence>
<gene>
    <name evidence="4" type="ORF">SAMN06296020_1215</name>
</gene>
<organism evidence="4 5">
    <name type="scientific">Anoxynatronum buryatiense</name>
    <dbReference type="NCBI Taxonomy" id="489973"/>
    <lineage>
        <taxon>Bacteria</taxon>
        <taxon>Bacillati</taxon>
        <taxon>Bacillota</taxon>
        <taxon>Clostridia</taxon>
        <taxon>Eubacteriales</taxon>
        <taxon>Clostridiaceae</taxon>
        <taxon>Anoxynatronum</taxon>
    </lineage>
</organism>
<feature type="signal peptide" evidence="3">
    <location>
        <begin position="1"/>
        <end position="22"/>
    </location>
</feature>
<keyword evidence="1 3" id="KW-0732">Signal</keyword>
<protein>
    <submittedName>
        <fullName evidence="4">Iron(III) transport system substrate-binding protein</fullName>
    </submittedName>
</protein>
<dbReference type="InterPro" id="IPR026045">
    <property type="entry name" value="Ferric-bd"/>
</dbReference>
<dbReference type="AlphaFoldDB" id="A0AA46AKK4"/>
<dbReference type="PANTHER" id="PTHR30006">
    <property type="entry name" value="THIAMINE-BINDING PERIPLASMIC PROTEIN-RELATED"/>
    <property type="match status" value="1"/>
</dbReference>
<dbReference type="PANTHER" id="PTHR30006:SF24">
    <property type="entry name" value="SLL0237 PROTEIN"/>
    <property type="match status" value="1"/>
</dbReference>
<evidence type="ECO:0000256" key="2">
    <source>
        <dbReference type="SAM" id="MobiDB-lite"/>
    </source>
</evidence>
<dbReference type="RefSeq" id="WP_283410757.1">
    <property type="nucleotide sequence ID" value="NZ_FXUF01000021.1"/>
</dbReference>
<dbReference type="Gene3D" id="3.40.190.10">
    <property type="entry name" value="Periplasmic binding protein-like II"/>
    <property type="match status" value="2"/>
</dbReference>
<keyword evidence="5" id="KW-1185">Reference proteome</keyword>
<accession>A0AA46AKK4</accession>
<dbReference type="PIRSF" id="PIRSF002825">
    <property type="entry name" value="CfbpA"/>
    <property type="match status" value="1"/>
</dbReference>
<evidence type="ECO:0000313" key="4">
    <source>
        <dbReference type="EMBL" id="SMP70687.1"/>
    </source>
</evidence>
<proteinExistence type="predicted"/>
<dbReference type="EMBL" id="FXUF01000021">
    <property type="protein sequence ID" value="SMP70687.1"/>
    <property type="molecule type" value="Genomic_DNA"/>
</dbReference>
<evidence type="ECO:0000256" key="1">
    <source>
        <dbReference type="ARBA" id="ARBA00022729"/>
    </source>
</evidence>
<evidence type="ECO:0000256" key="3">
    <source>
        <dbReference type="SAM" id="SignalP"/>
    </source>
</evidence>
<evidence type="ECO:0000313" key="5">
    <source>
        <dbReference type="Proteomes" id="UP001158066"/>
    </source>
</evidence>
<dbReference type="PROSITE" id="PS51257">
    <property type="entry name" value="PROKAR_LIPOPROTEIN"/>
    <property type="match status" value="1"/>
</dbReference>
<dbReference type="SUPFAM" id="SSF53850">
    <property type="entry name" value="Periplasmic binding protein-like II"/>
    <property type="match status" value="1"/>
</dbReference>
<dbReference type="Proteomes" id="UP001158066">
    <property type="component" value="Unassembled WGS sequence"/>
</dbReference>
<reference evidence="4" key="1">
    <citation type="submission" date="2017-05" db="EMBL/GenBank/DDBJ databases">
        <authorList>
            <person name="Varghese N."/>
            <person name="Submissions S."/>
        </authorList>
    </citation>
    <scope>NUCLEOTIDE SEQUENCE</scope>
    <source>
        <strain evidence="4">Su22</strain>
    </source>
</reference>